<dbReference type="Pfam" id="PF14840">
    <property type="entry name" value="DNA_pol3_delt_C"/>
    <property type="match status" value="1"/>
</dbReference>
<keyword evidence="3 11" id="KW-0808">Transferase</keyword>
<gene>
    <name evidence="11" type="ORF">MNB_SUP05-SYMBIONT-7-57</name>
</gene>
<dbReference type="GO" id="GO:0006261">
    <property type="term" value="P:DNA-templated DNA replication"/>
    <property type="evidence" value="ECO:0007669"/>
    <property type="project" value="TreeGrafter"/>
</dbReference>
<dbReference type="Gene3D" id="1.20.272.10">
    <property type="match status" value="1"/>
</dbReference>
<keyword evidence="4 11" id="KW-0548">Nucleotidyltransferase</keyword>
<evidence type="ECO:0000259" key="9">
    <source>
        <dbReference type="Pfam" id="PF06144"/>
    </source>
</evidence>
<comment type="catalytic activity">
    <reaction evidence="8">
        <text>DNA(n) + a 2'-deoxyribonucleoside 5'-triphosphate = DNA(n+1) + diphosphate</text>
        <dbReference type="Rhea" id="RHEA:22508"/>
        <dbReference type="Rhea" id="RHEA-COMP:17339"/>
        <dbReference type="Rhea" id="RHEA-COMP:17340"/>
        <dbReference type="ChEBI" id="CHEBI:33019"/>
        <dbReference type="ChEBI" id="CHEBI:61560"/>
        <dbReference type="ChEBI" id="CHEBI:173112"/>
        <dbReference type="EC" id="2.7.7.7"/>
    </reaction>
</comment>
<dbReference type="InterPro" id="IPR032780">
    <property type="entry name" value="DNA_pol3_delt_C"/>
</dbReference>
<dbReference type="GO" id="GO:0009360">
    <property type="term" value="C:DNA polymerase III complex"/>
    <property type="evidence" value="ECO:0007669"/>
    <property type="project" value="InterPro"/>
</dbReference>
<dbReference type="InterPro" id="IPR027417">
    <property type="entry name" value="P-loop_NTPase"/>
</dbReference>
<dbReference type="SUPFAM" id="SSF52540">
    <property type="entry name" value="P-loop containing nucleoside triphosphate hydrolases"/>
    <property type="match status" value="1"/>
</dbReference>
<dbReference type="Gene3D" id="1.10.8.60">
    <property type="match status" value="1"/>
</dbReference>
<reference evidence="11" key="1">
    <citation type="submission" date="2016-10" db="EMBL/GenBank/DDBJ databases">
        <authorList>
            <person name="de Groot N.N."/>
        </authorList>
    </citation>
    <scope>NUCLEOTIDE SEQUENCE</scope>
</reference>
<dbReference type="NCBIfam" id="TIGR01128">
    <property type="entry name" value="holA"/>
    <property type="match status" value="1"/>
</dbReference>
<proteinExistence type="inferred from homology"/>
<evidence type="ECO:0000256" key="5">
    <source>
        <dbReference type="ARBA" id="ARBA00022705"/>
    </source>
</evidence>
<accession>A0A1W1E362</accession>
<dbReference type="SUPFAM" id="SSF48019">
    <property type="entry name" value="post-AAA+ oligomerization domain-like"/>
    <property type="match status" value="1"/>
</dbReference>
<dbReference type="Pfam" id="PF06144">
    <property type="entry name" value="DNA_pol3_delta"/>
    <property type="match status" value="1"/>
</dbReference>
<dbReference type="GO" id="GO:0003677">
    <property type="term" value="F:DNA binding"/>
    <property type="evidence" value="ECO:0007669"/>
    <property type="project" value="InterPro"/>
</dbReference>
<feature type="domain" description="DNA polymerase III delta N-terminal" evidence="9">
    <location>
        <begin position="20"/>
        <end position="137"/>
    </location>
</feature>
<dbReference type="GO" id="GO:0003887">
    <property type="term" value="F:DNA-directed DNA polymerase activity"/>
    <property type="evidence" value="ECO:0007669"/>
    <property type="project" value="UniProtKB-KW"/>
</dbReference>
<dbReference type="Gene3D" id="3.40.50.300">
    <property type="entry name" value="P-loop containing nucleotide triphosphate hydrolases"/>
    <property type="match status" value="1"/>
</dbReference>
<evidence type="ECO:0000259" key="10">
    <source>
        <dbReference type="Pfam" id="PF14840"/>
    </source>
</evidence>
<organism evidence="11">
    <name type="scientific">hydrothermal vent metagenome</name>
    <dbReference type="NCBI Taxonomy" id="652676"/>
    <lineage>
        <taxon>unclassified sequences</taxon>
        <taxon>metagenomes</taxon>
        <taxon>ecological metagenomes</taxon>
    </lineage>
</organism>
<dbReference type="EC" id="2.7.7.7" evidence="1"/>
<evidence type="ECO:0000256" key="6">
    <source>
        <dbReference type="ARBA" id="ARBA00022932"/>
    </source>
</evidence>
<feature type="domain" description="DNA polymerase III subunit delta C-terminal" evidence="10">
    <location>
        <begin position="216"/>
        <end position="334"/>
    </location>
</feature>
<name>A0A1W1E362_9ZZZZ</name>
<comment type="similarity">
    <text evidence="7">Belongs to the DNA polymerase HolA subunit family.</text>
</comment>
<evidence type="ECO:0000256" key="8">
    <source>
        <dbReference type="ARBA" id="ARBA00049244"/>
    </source>
</evidence>
<evidence type="ECO:0000256" key="2">
    <source>
        <dbReference type="ARBA" id="ARBA00017703"/>
    </source>
</evidence>
<dbReference type="InterPro" id="IPR005790">
    <property type="entry name" value="DNA_polIII_delta"/>
</dbReference>
<evidence type="ECO:0000256" key="7">
    <source>
        <dbReference type="ARBA" id="ARBA00034754"/>
    </source>
</evidence>
<evidence type="ECO:0000256" key="1">
    <source>
        <dbReference type="ARBA" id="ARBA00012417"/>
    </source>
</evidence>
<evidence type="ECO:0000256" key="4">
    <source>
        <dbReference type="ARBA" id="ARBA00022695"/>
    </source>
</evidence>
<dbReference type="AlphaFoldDB" id="A0A1W1E362"/>
<dbReference type="CDD" id="cd18138">
    <property type="entry name" value="HLD_clamp_pol_III_delta"/>
    <property type="match status" value="1"/>
</dbReference>
<dbReference type="EMBL" id="FPIA01000029">
    <property type="protein sequence ID" value="SFV88297.1"/>
    <property type="molecule type" value="Genomic_DNA"/>
</dbReference>
<dbReference type="InterPro" id="IPR010372">
    <property type="entry name" value="DNA_pol3_delta_N"/>
</dbReference>
<evidence type="ECO:0000313" key="11">
    <source>
        <dbReference type="EMBL" id="SFV88297.1"/>
    </source>
</evidence>
<dbReference type="PANTHER" id="PTHR34388:SF1">
    <property type="entry name" value="DNA POLYMERASE III SUBUNIT DELTA"/>
    <property type="match status" value="1"/>
</dbReference>
<sequence>MRIRPEQLASNLARELSALYFVFGPEQLLVEQGLAHIRNTAKAQGFDDRVSFEVDGKFDWGVVTAALLDVSLFSPKRIIECRLKTGKIGVKGSKALTKIASNLPADILLIVSTGKLDFAQQKAKWFKTLDANGVIVQVWEVQRDHLIGWVANHMQAEGLAANPKIAEGIAYFTEGNLLASMQEIQKLKMAYPDGNNIDADEYLQQLNQQSHYTVYNLVDSALSGNSEQVLKIYATMIDDTAMPIILSSTLYREISAIIAMSIELQQVKQVESVMESHRVWKNRKPIIGNVLRRLSYQRLQKMLLLLGRIDRSIKGMDNLNVINELRVLLLTLSGETPWIQ</sequence>
<dbReference type="PANTHER" id="PTHR34388">
    <property type="entry name" value="DNA POLYMERASE III SUBUNIT DELTA"/>
    <property type="match status" value="1"/>
</dbReference>
<dbReference type="InterPro" id="IPR008921">
    <property type="entry name" value="DNA_pol3_clamp-load_cplx_C"/>
</dbReference>
<keyword evidence="6" id="KW-0239">DNA-directed DNA polymerase</keyword>
<evidence type="ECO:0000256" key="3">
    <source>
        <dbReference type="ARBA" id="ARBA00022679"/>
    </source>
</evidence>
<keyword evidence="5" id="KW-0235">DNA replication</keyword>
<protein>
    <recommendedName>
        <fullName evidence="2">DNA polymerase III subunit delta</fullName>
        <ecNumber evidence="1">2.7.7.7</ecNumber>
    </recommendedName>
</protein>